<accession>A0ABD3E304</accession>
<evidence type="ECO:0000256" key="2">
    <source>
        <dbReference type="SAM" id="SignalP"/>
    </source>
</evidence>
<dbReference type="Proteomes" id="UP001632038">
    <property type="component" value="Unassembled WGS sequence"/>
</dbReference>
<proteinExistence type="predicted"/>
<sequence length="70" mass="7593">MKITNIIIVFSAIVLQICILISAANENVVFECPPERVSIQPLPRSPALPFGRKLGSRLRPPKGATPSPDN</sequence>
<dbReference type="EMBL" id="JAVIJP010000007">
    <property type="protein sequence ID" value="KAL3648885.1"/>
    <property type="molecule type" value="Genomic_DNA"/>
</dbReference>
<keyword evidence="4" id="KW-1185">Reference proteome</keyword>
<evidence type="ECO:0000256" key="1">
    <source>
        <dbReference type="SAM" id="MobiDB-lite"/>
    </source>
</evidence>
<dbReference type="AlphaFoldDB" id="A0ABD3E304"/>
<evidence type="ECO:0000313" key="4">
    <source>
        <dbReference type="Proteomes" id="UP001632038"/>
    </source>
</evidence>
<feature type="chain" id="PRO_5044896457" evidence="2">
    <location>
        <begin position="24"/>
        <end position="70"/>
    </location>
</feature>
<comment type="caution">
    <text evidence="3">The sequence shown here is derived from an EMBL/GenBank/DDBJ whole genome shotgun (WGS) entry which is preliminary data.</text>
</comment>
<protein>
    <submittedName>
        <fullName evidence="3">Uncharacterized protein</fullName>
    </submittedName>
</protein>
<organism evidence="3 4">
    <name type="scientific">Castilleja foliolosa</name>
    <dbReference type="NCBI Taxonomy" id="1961234"/>
    <lineage>
        <taxon>Eukaryota</taxon>
        <taxon>Viridiplantae</taxon>
        <taxon>Streptophyta</taxon>
        <taxon>Embryophyta</taxon>
        <taxon>Tracheophyta</taxon>
        <taxon>Spermatophyta</taxon>
        <taxon>Magnoliopsida</taxon>
        <taxon>eudicotyledons</taxon>
        <taxon>Gunneridae</taxon>
        <taxon>Pentapetalae</taxon>
        <taxon>asterids</taxon>
        <taxon>lamiids</taxon>
        <taxon>Lamiales</taxon>
        <taxon>Orobanchaceae</taxon>
        <taxon>Pedicularideae</taxon>
        <taxon>Castillejinae</taxon>
        <taxon>Castilleja</taxon>
    </lineage>
</organism>
<reference evidence="4" key="1">
    <citation type="journal article" date="2024" name="IScience">
        <title>Strigolactones Initiate the Formation of Haustorium-like Structures in Castilleja.</title>
        <authorList>
            <person name="Buerger M."/>
            <person name="Peterson D."/>
            <person name="Chory J."/>
        </authorList>
    </citation>
    <scope>NUCLEOTIDE SEQUENCE [LARGE SCALE GENOMIC DNA]</scope>
</reference>
<name>A0ABD3E304_9LAMI</name>
<feature type="region of interest" description="Disordered" evidence="1">
    <location>
        <begin position="48"/>
        <end position="70"/>
    </location>
</feature>
<gene>
    <name evidence="3" type="ORF">CASFOL_005288</name>
</gene>
<keyword evidence="2" id="KW-0732">Signal</keyword>
<feature type="signal peptide" evidence="2">
    <location>
        <begin position="1"/>
        <end position="23"/>
    </location>
</feature>
<evidence type="ECO:0000313" key="3">
    <source>
        <dbReference type="EMBL" id="KAL3648885.1"/>
    </source>
</evidence>